<sequence>MLAGMLFFARELTTCFFHMPPFLAAALVQAVFFGRSR</sequence>
<name>A0A150JZJ3_HEYCO</name>
<evidence type="ECO:0000313" key="1">
    <source>
        <dbReference type="EMBL" id="KYC62720.1"/>
    </source>
</evidence>
<accession>A0A150JZJ3</accession>
<proteinExistence type="predicted"/>
<protein>
    <submittedName>
        <fullName evidence="1">Uncharacterized protein</fullName>
    </submittedName>
</protein>
<reference evidence="1 2" key="1">
    <citation type="submission" date="2016-01" db="EMBL/GenBank/DDBJ databases">
        <title>Genome Sequences of Twelve Sporeforming Bacillus Species Isolated from Foods.</title>
        <authorList>
            <person name="Berendsen E.M."/>
            <person name="Wells-Bennik M.H."/>
            <person name="Krawcyk A.O."/>
            <person name="De Jong A."/>
            <person name="Holsappel S."/>
            <person name="Eijlander R.T."/>
            <person name="Kuipers O.P."/>
        </authorList>
    </citation>
    <scope>NUCLEOTIDE SEQUENCE [LARGE SCALE GENOMIC DNA]</scope>
    <source>
        <strain evidence="1 2">B4098</strain>
    </source>
</reference>
<dbReference type="EMBL" id="LQYG01000045">
    <property type="protein sequence ID" value="KYC62720.1"/>
    <property type="molecule type" value="Genomic_DNA"/>
</dbReference>
<comment type="caution">
    <text evidence="1">The sequence shown here is derived from an EMBL/GenBank/DDBJ whole genome shotgun (WGS) entry which is preliminary data.</text>
</comment>
<gene>
    <name evidence="1" type="ORF">B4098_0890</name>
</gene>
<evidence type="ECO:0000313" key="2">
    <source>
        <dbReference type="Proteomes" id="UP000075288"/>
    </source>
</evidence>
<dbReference type="Proteomes" id="UP000075288">
    <property type="component" value="Unassembled WGS sequence"/>
</dbReference>
<dbReference type="AlphaFoldDB" id="A0A150JZJ3"/>
<organism evidence="1 2">
    <name type="scientific">Heyndrickxia coagulans</name>
    <name type="common">Weizmannia coagulans</name>
    <dbReference type="NCBI Taxonomy" id="1398"/>
    <lineage>
        <taxon>Bacteria</taxon>
        <taxon>Bacillati</taxon>
        <taxon>Bacillota</taxon>
        <taxon>Bacilli</taxon>
        <taxon>Bacillales</taxon>
        <taxon>Bacillaceae</taxon>
        <taxon>Heyndrickxia</taxon>
    </lineage>
</organism>
<dbReference type="PATRIC" id="fig|1398.26.peg.3012"/>